<gene>
    <name evidence="2" type="ORF">FCN74_11545</name>
</gene>
<evidence type="ECO:0000313" key="3">
    <source>
        <dbReference type="Proteomes" id="UP000306552"/>
    </source>
</evidence>
<evidence type="ECO:0000256" key="1">
    <source>
        <dbReference type="SAM" id="Phobius"/>
    </source>
</evidence>
<dbReference type="AlphaFoldDB" id="A0A4U5TNT3"/>
<dbReference type="Proteomes" id="UP000306552">
    <property type="component" value="Unassembled WGS sequence"/>
</dbReference>
<keyword evidence="1" id="KW-0472">Membrane</keyword>
<organism evidence="2 3">
    <name type="scientific">Mesohalobacter halotolerans</name>
    <dbReference type="NCBI Taxonomy" id="1883405"/>
    <lineage>
        <taxon>Bacteria</taxon>
        <taxon>Pseudomonadati</taxon>
        <taxon>Bacteroidota</taxon>
        <taxon>Flavobacteriia</taxon>
        <taxon>Flavobacteriales</taxon>
        <taxon>Flavobacteriaceae</taxon>
        <taxon>Mesohalobacter</taxon>
    </lineage>
</organism>
<proteinExistence type="predicted"/>
<keyword evidence="3" id="KW-1185">Reference proteome</keyword>
<dbReference type="Pfam" id="PF09601">
    <property type="entry name" value="DUF2459"/>
    <property type="match status" value="1"/>
</dbReference>
<evidence type="ECO:0000313" key="2">
    <source>
        <dbReference type="EMBL" id="TKS55576.1"/>
    </source>
</evidence>
<comment type="caution">
    <text evidence="2">The sequence shown here is derived from an EMBL/GenBank/DDBJ whole genome shotgun (WGS) entry which is preliminary data.</text>
</comment>
<keyword evidence="1" id="KW-1133">Transmembrane helix</keyword>
<dbReference type="EMBL" id="SWMU01000005">
    <property type="protein sequence ID" value="TKS55576.1"/>
    <property type="molecule type" value="Genomic_DNA"/>
</dbReference>
<dbReference type="OrthoDB" id="211174at2"/>
<dbReference type="RefSeq" id="WP_138932761.1">
    <property type="nucleotide sequence ID" value="NZ_SWMU01000005.1"/>
</dbReference>
<dbReference type="InterPro" id="IPR011727">
    <property type="entry name" value="CHP02117"/>
</dbReference>
<accession>A0A4U5TNT3</accession>
<protein>
    <submittedName>
        <fullName evidence="2">DUF2459 domain-containing protein</fullName>
    </submittedName>
</protein>
<reference evidence="2 3" key="1">
    <citation type="submission" date="2019-04" db="EMBL/GenBank/DDBJ databases">
        <title>Psychroflexus halotolerans sp. nov., isolated from a marine solar saltern.</title>
        <authorList>
            <person name="Feng X."/>
        </authorList>
    </citation>
    <scope>NUCLEOTIDE SEQUENCE [LARGE SCALE GENOMIC DNA]</scope>
    <source>
        <strain evidence="2 3">WDS2C27</strain>
    </source>
</reference>
<keyword evidence="1" id="KW-0812">Transmembrane</keyword>
<feature type="transmembrane region" description="Helical" evidence="1">
    <location>
        <begin position="12"/>
        <end position="33"/>
    </location>
</feature>
<sequence>MNAIKKIFKGIAYILLIPFLYIFISLILSWISVDRIDPSPKVHQPIYLTTNGIHLNIVLHKKHLNSTLRSGLKLDQGDQYLSFGWGDENFYLNTPQWSDLTLGNAFNALFLKSKTLMHVTRYQNKQNDWVRVEVSQAELQKLNDYILNTFTKDINNHLIRLKHQGYTSRDDFYKAKGSYSLFKTCNTWVNTGFKKSGLKSCLWTPFDFGLLDKYE</sequence>
<name>A0A4U5TNT3_9FLAO</name>